<dbReference type="Pfam" id="PF20463">
    <property type="entry name" value="PDH_C"/>
    <property type="match status" value="1"/>
</dbReference>
<dbReference type="PROSITE" id="PS51176">
    <property type="entry name" value="PDH_ADH"/>
    <property type="match status" value="1"/>
</dbReference>
<dbReference type="GO" id="GO:0006571">
    <property type="term" value="P:tyrosine biosynthetic process"/>
    <property type="evidence" value="ECO:0007669"/>
    <property type="project" value="InterPro"/>
</dbReference>
<evidence type="ECO:0000259" key="2">
    <source>
        <dbReference type="PROSITE" id="PS51176"/>
    </source>
</evidence>
<dbReference type="HOGENOM" id="CLU_036672_1_1_2"/>
<dbReference type="eggNOG" id="arCOG00245">
    <property type="taxonomic scope" value="Archaea"/>
</dbReference>
<dbReference type="Proteomes" id="UP000002408">
    <property type="component" value="Chromosome"/>
</dbReference>
<protein>
    <submittedName>
        <fullName evidence="3">Prephenate dehydrogenase</fullName>
    </submittedName>
</protein>
<keyword evidence="4" id="KW-1185">Reference proteome</keyword>
<dbReference type="PANTHER" id="PTHR21363:SF0">
    <property type="entry name" value="PREPHENATE DEHYDROGENASE [NADP(+)]"/>
    <property type="match status" value="1"/>
</dbReference>
<feature type="domain" description="Prephenate/arogenate dehydrogenase" evidence="2">
    <location>
        <begin position="3"/>
        <end position="266"/>
    </location>
</feature>
<dbReference type="InterPro" id="IPR046826">
    <property type="entry name" value="PDH_N"/>
</dbReference>
<dbReference type="GO" id="GO:0004665">
    <property type="term" value="F:prephenate dehydrogenase (NADP+) activity"/>
    <property type="evidence" value="ECO:0007669"/>
    <property type="project" value="InterPro"/>
</dbReference>
<dbReference type="PANTHER" id="PTHR21363">
    <property type="entry name" value="PREPHENATE DEHYDROGENASE"/>
    <property type="match status" value="1"/>
</dbReference>
<dbReference type="InterPro" id="IPR008927">
    <property type="entry name" value="6-PGluconate_DH-like_C_sf"/>
</dbReference>
<proteinExistence type="predicted"/>
<dbReference type="Gene3D" id="3.40.50.720">
    <property type="entry name" value="NAD(P)-binding Rossmann-like Domain"/>
    <property type="match status" value="1"/>
</dbReference>
<organism evidence="3 4">
    <name type="scientific">Methanoregula boonei (strain DSM 21154 / JCM 14090 / 6A8)</name>
    <dbReference type="NCBI Taxonomy" id="456442"/>
    <lineage>
        <taxon>Archaea</taxon>
        <taxon>Methanobacteriati</taxon>
        <taxon>Methanobacteriota</taxon>
        <taxon>Stenosarchaea group</taxon>
        <taxon>Methanomicrobia</taxon>
        <taxon>Methanomicrobiales</taxon>
        <taxon>Methanoregulaceae</taxon>
        <taxon>Methanoregula</taxon>
    </lineage>
</organism>
<dbReference type="Pfam" id="PF02153">
    <property type="entry name" value="PDH_N"/>
    <property type="match status" value="1"/>
</dbReference>
<dbReference type="GO" id="GO:0070403">
    <property type="term" value="F:NAD+ binding"/>
    <property type="evidence" value="ECO:0007669"/>
    <property type="project" value="InterPro"/>
</dbReference>
<sequence length="276" mass="29975">MSMKAGIIGGTGKMGKLFRPVFERADYEVIVSGRSTGVTNAEIAETCDLVIVSIPIRDTIRVIEEIAPLLNESQVLCDFTSLKVAPVAAMLTSRAQVIGLHPMFGPTVSSIARQTIVMCPARVTGTTLSDLRHIFLREGAVCTIATPEEHDRMMAIVQGLTHFVTICMADSIRRLGVDIEKTEPFMSPVYQIELSLVGRLLSQDPALYADILQENPFVPEVLAACRAAAADLAGIVASGDPEAFAEFFSRDTEHLGTYCKRGQVLTDTLIECMVKK</sequence>
<dbReference type="InterPro" id="IPR036291">
    <property type="entry name" value="NAD(P)-bd_dom_sf"/>
</dbReference>
<keyword evidence="1" id="KW-0560">Oxidoreductase</keyword>
<dbReference type="EMBL" id="CP000780">
    <property type="protein sequence ID" value="ABS56077.1"/>
    <property type="molecule type" value="Genomic_DNA"/>
</dbReference>
<dbReference type="InterPro" id="IPR046825">
    <property type="entry name" value="PDH_C"/>
</dbReference>
<gene>
    <name evidence="3" type="ordered locus">Mboo_1560</name>
</gene>
<dbReference type="InterPro" id="IPR003099">
    <property type="entry name" value="Prephen_DH"/>
</dbReference>
<dbReference type="STRING" id="456442.Mboo_1560"/>
<dbReference type="InterPro" id="IPR050812">
    <property type="entry name" value="Preph/Arog_dehydrog"/>
</dbReference>
<dbReference type="Gene3D" id="1.10.3660.10">
    <property type="entry name" value="6-phosphogluconate dehydrogenase C-terminal like domain"/>
    <property type="match status" value="1"/>
</dbReference>
<reference evidence="4" key="1">
    <citation type="journal article" date="2015" name="Microbiology">
        <title>Genome of Methanoregula boonei 6A8 reveals adaptations to oligotrophic peatland environments.</title>
        <authorList>
            <person name="Braeuer S."/>
            <person name="Cadillo-Quiroz H."/>
            <person name="Kyrpides N."/>
            <person name="Woyke T."/>
            <person name="Goodwin L."/>
            <person name="Detter C."/>
            <person name="Podell S."/>
            <person name="Yavitt J.B."/>
            <person name="Zinder S.H."/>
        </authorList>
    </citation>
    <scope>NUCLEOTIDE SEQUENCE [LARGE SCALE GENOMIC DNA]</scope>
    <source>
        <strain evidence="4">DSM 21154 / JCM 14090 / 6A8</strain>
    </source>
</reference>
<evidence type="ECO:0000313" key="4">
    <source>
        <dbReference type="Proteomes" id="UP000002408"/>
    </source>
</evidence>
<name>A7I8L6_METB6</name>
<dbReference type="SUPFAM" id="SSF51735">
    <property type="entry name" value="NAD(P)-binding Rossmann-fold domains"/>
    <property type="match status" value="1"/>
</dbReference>
<dbReference type="GO" id="GO:0008977">
    <property type="term" value="F:prephenate dehydrogenase (NAD+) activity"/>
    <property type="evidence" value="ECO:0007669"/>
    <property type="project" value="InterPro"/>
</dbReference>
<dbReference type="AlphaFoldDB" id="A7I8L6"/>
<dbReference type="SUPFAM" id="SSF48179">
    <property type="entry name" value="6-phosphogluconate dehydrogenase C-terminal domain-like"/>
    <property type="match status" value="1"/>
</dbReference>
<evidence type="ECO:0000256" key="1">
    <source>
        <dbReference type="ARBA" id="ARBA00023002"/>
    </source>
</evidence>
<accession>A7I8L6</accession>
<evidence type="ECO:0000313" key="3">
    <source>
        <dbReference type="EMBL" id="ABS56077.1"/>
    </source>
</evidence>
<dbReference type="KEGG" id="mbn:Mboo_1560"/>